<organism evidence="7 8">
    <name type="scientific">Geodia barretti</name>
    <name type="common">Barrett's horny sponge</name>
    <dbReference type="NCBI Taxonomy" id="519541"/>
    <lineage>
        <taxon>Eukaryota</taxon>
        <taxon>Metazoa</taxon>
        <taxon>Porifera</taxon>
        <taxon>Demospongiae</taxon>
        <taxon>Heteroscleromorpha</taxon>
        <taxon>Tetractinellida</taxon>
        <taxon>Astrophorina</taxon>
        <taxon>Geodiidae</taxon>
        <taxon>Geodia</taxon>
    </lineage>
</organism>
<keyword evidence="8" id="KW-1185">Reference proteome</keyword>
<dbReference type="PANTHER" id="PTHR46111">
    <property type="entry name" value="RIBOSOMAL RNA SMALL SUBUNIT METHYLTRANSFERASE I"/>
    <property type="match status" value="1"/>
</dbReference>
<dbReference type="InterPro" id="IPR014777">
    <property type="entry name" value="4pyrrole_Mease_sub1"/>
</dbReference>
<dbReference type="FunFam" id="3.40.1010.10:FF:000007">
    <property type="entry name" value="Ribosomal RNA small subunit methyltransferase I"/>
    <property type="match status" value="1"/>
</dbReference>
<accession>A0AA35U1S4</accession>
<dbReference type="Pfam" id="PF00590">
    <property type="entry name" value="TP_methylase"/>
    <property type="match status" value="1"/>
</dbReference>
<dbReference type="HAMAP" id="MF_01877">
    <property type="entry name" value="16SrRNA_methyltr_I"/>
    <property type="match status" value="1"/>
</dbReference>
<evidence type="ECO:0000313" key="8">
    <source>
        <dbReference type="Proteomes" id="UP001174909"/>
    </source>
</evidence>
<evidence type="ECO:0000256" key="2">
    <source>
        <dbReference type="ARBA" id="ARBA00022552"/>
    </source>
</evidence>
<evidence type="ECO:0000256" key="5">
    <source>
        <dbReference type="ARBA" id="ARBA00022691"/>
    </source>
</evidence>
<dbReference type="GO" id="GO:0006364">
    <property type="term" value="P:rRNA processing"/>
    <property type="evidence" value="ECO:0007669"/>
    <property type="project" value="UniProtKB-KW"/>
</dbReference>
<dbReference type="Gene3D" id="3.40.1010.10">
    <property type="entry name" value="Cobalt-precorrin-4 Transmethylase, Domain 1"/>
    <property type="match status" value="1"/>
</dbReference>
<dbReference type="GO" id="GO:0032259">
    <property type="term" value="P:methylation"/>
    <property type="evidence" value="ECO:0007669"/>
    <property type="project" value="UniProtKB-KW"/>
</dbReference>
<dbReference type="InterPro" id="IPR035996">
    <property type="entry name" value="4pyrrol_Methylase_sf"/>
</dbReference>
<sequence>MGTLYVVGTPIGNLEDITLRASRVLAKVALVAAEDTRVTRRLLAHLKARVPLVSCNEHNWSARLSELLTALKSGDVALVTDAGMPSVSDPGSEVVRQVAAAGHSVEVIPGPSAVTTALAVSGLPADTFLFLGFLPRRRVERKKKLAAVARVTDTLVIFEAPHRMRATLEDLLSVLGDRQMAVCRELTKLHEEVKRVTISRGPRILRHTPRGICAGGGRL</sequence>
<gene>
    <name evidence="7" type="ORF">GBAR_LOCUS31865</name>
</gene>
<evidence type="ECO:0000256" key="3">
    <source>
        <dbReference type="ARBA" id="ARBA00022603"/>
    </source>
</evidence>
<dbReference type="FunFam" id="3.30.950.10:FF:000002">
    <property type="entry name" value="Ribosomal RNA small subunit methyltransferase I"/>
    <property type="match status" value="1"/>
</dbReference>
<evidence type="ECO:0000256" key="1">
    <source>
        <dbReference type="ARBA" id="ARBA00022490"/>
    </source>
</evidence>
<dbReference type="PIRSF" id="PIRSF005917">
    <property type="entry name" value="MTase_YraL"/>
    <property type="match status" value="1"/>
</dbReference>
<dbReference type="EMBL" id="CASHTH010004532">
    <property type="protein sequence ID" value="CAI8058595.1"/>
    <property type="molecule type" value="Genomic_DNA"/>
</dbReference>
<dbReference type="NCBIfam" id="TIGR00096">
    <property type="entry name" value="16S rRNA (cytidine(1402)-2'-O)-methyltransferase"/>
    <property type="match status" value="1"/>
</dbReference>
<dbReference type="GO" id="GO:0008168">
    <property type="term" value="F:methyltransferase activity"/>
    <property type="evidence" value="ECO:0007669"/>
    <property type="project" value="UniProtKB-KW"/>
</dbReference>
<keyword evidence="1" id="KW-0963">Cytoplasm</keyword>
<dbReference type="InterPro" id="IPR000878">
    <property type="entry name" value="4pyrrol_Mease"/>
</dbReference>
<dbReference type="InterPro" id="IPR008189">
    <property type="entry name" value="rRNA_ssu_MeTfrase_I"/>
</dbReference>
<dbReference type="Proteomes" id="UP001174909">
    <property type="component" value="Unassembled WGS sequence"/>
</dbReference>
<comment type="caution">
    <text evidence="7">The sequence shown here is derived from an EMBL/GenBank/DDBJ whole genome shotgun (WGS) entry which is preliminary data.</text>
</comment>
<evidence type="ECO:0000256" key="4">
    <source>
        <dbReference type="ARBA" id="ARBA00022679"/>
    </source>
</evidence>
<evidence type="ECO:0000259" key="6">
    <source>
        <dbReference type="Pfam" id="PF00590"/>
    </source>
</evidence>
<dbReference type="Gene3D" id="3.30.950.10">
    <property type="entry name" value="Methyltransferase, Cobalt-precorrin-4 Transmethylase, Domain 2"/>
    <property type="match status" value="1"/>
</dbReference>
<dbReference type="SUPFAM" id="SSF53790">
    <property type="entry name" value="Tetrapyrrole methylase"/>
    <property type="match status" value="1"/>
</dbReference>
<dbReference type="InterPro" id="IPR014776">
    <property type="entry name" value="4pyrrole_Mease_sub2"/>
</dbReference>
<keyword evidence="3 7" id="KW-0489">Methyltransferase</keyword>
<keyword evidence="2" id="KW-0698">rRNA processing</keyword>
<keyword evidence="5" id="KW-0949">S-adenosyl-L-methionine</keyword>
<evidence type="ECO:0000313" key="7">
    <source>
        <dbReference type="EMBL" id="CAI8058595.1"/>
    </source>
</evidence>
<protein>
    <submittedName>
        <fullName evidence="7">Ribosomal RNA small subunit methyltransferase I</fullName>
    </submittedName>
</protein>
<dbReference type="AlphaFoldDB" id="A0AA35U1S4"/>
<name>A0AA35U1S4_GEOBA</name>
<proteinExistence type="inferred from homology"/>
<keyword evidence="4" id="KW-0808">Transferase</keyword>
<dbReference type="PANTHER" id="PTHR46111:SF1">
    <property type="entry name" value="RIBOSOMAL RNA SMALL SUBUNIT METHYLTRANSFERASE I"/>
    <property type="match status" value="1"/>
</dbReference>
<reference evidence="7" key="1">
    <citation type="submission" date="2023-03" db="EMBL/GenBank/DDBJ databases">
        <authorList>
            <person name="Steffen K."/>
            <person name="Cardenas P."/>
        </authorList>
    </citation>
    <scope>NUCLEOTIDE SEQUENCE</scope>
</reference>
<dbReference type="CDD" id="cd11648">
    <property type="entry name" value="RsmI"/>
    <property type="match status" value="1"/>
</dbReference>
<feature type="domain" description="Tetrapyrrole methylase" evidence="6">
    <location>
        <begin position="3"/>
        <end position="199"/>
    </location>
</feature>